<evidence type="ECO:0000259" key="1">
    <source>
        <dbReference type="Pfam" id="PF01814"/>
    </source>
</evidence>
<reference evidence="2 3" key="1">
    <citation type="submission" date="2023-07" db="EMBL/GenBank/DDBJ databases">
        <title>Sorghum-associated microbial communities from plants grown in Nebraska, USA.</title>
        <authorList>
            <person name="Schachtman D."/>
        </authorList>
    </citation>
    <scope>NUCLEOTIDE SEQUENCE [LARGE SCALE GENOMIC DNA]</scope>
    <source>
        <strain evidence="2 3">BE314</strain>
    </source>
</reference>
<feature type="domain" description="Hemerythrin-like" evidence="1">
    <location>
        <begin position="14"/>
        <end position="135"/>
    </location>
</feature>
<dbReference type="Proteomes" id="UP001180453">
    <property type="component" value="Unassembled WGS sequence"/>
</dbReference>
<name>A0ABU1YP32_ROSSA</name>
<dbReference type="PANTHER" id="PTHR35585">
    <property type="entry name" value="HHE DOMAIN PROTEIN (AFU_ORTHOLOGUE AFUA_4G00730)"/>
    <property type="match status" value="1"/>
</dbReference>
<comment type="caution">
    <text evidence="2">The sequence shown here is derived from an EMBL/GenBank/DDBJ whole genome shotgun (WGS) entry which is preliminary data.</text>
</comment>
<organism evidence="2 3">
    <name type="scientific">Roseateles saccharophilus</name>
    <name type="common">Pseudomonas saccharophila</name>
    <dbReference type="NCBI Taxonomy" id="304"/>
    <lineage>
        <taxon>Bacteria</taxon>
        <taxon>Pseudomonadati</taxon>
        <taxon>Pseudomonadota</taxon>
        <taxon>Betaproteobacteria</taxon>
        <taxon>Burkholderiales</taxon>
        <taxon>Sphaerotilaceae</taxon>
        <taxon>Roseateles</taxon>
    </lineage>
</organism>
<keyword evidence="3" id="KW-1185">Reference proteome</keyword>
<evidence type="ECO:0000313" key="2">
    <source>
        <dbReference type="EMBL" id="MDR7269741.1"/>
    </source>
</evidence>
<dbReference type="RefSeq" id="WP_310264794.1">
    <property type="nucleotide sequence ID" value="NZ_JAVDXU010000001.1"/>
</dbReference>
<dbReference type="Gene3D" id="1.20.120.520">
    <property type="entry name" value="nmb1532 protein domain like"/>
    <property type="match status" value="1"/>
</dbReference>
<evidence type="ECO:0000313" key="3">
    <source>
        <dbReference type="Proteomes" id="UP001180453"/>
    </source>
</evidence>
<dbReference type="InterPro" id="IPR012312">
    <property type="entry name" value="Hemerythrin-like"/>
</dbReference>
<dbReference type="PANTHER" id="PTHR35585:SF1">
    <property type="entry name" value="HHE DOMAIN PROTEIN (AFU_ORTHOLOGUE AFUA_4G00730)"/>
    <property type="match status" value="1"/>
</dbReference>
<protein>
    <submittedName>
        <fullName evidence="2">Hemerythrin superfamily protein</fullName>
    </submittedName>
</protein>
<gene>
    <name evidence="2" type="ORF">J2X20_002370</name>
</gene>
<proteinExistence type="predicted"/>
<dbReference type="EMBL" id="JAVDXU010000001">
    <property type="protein sequence ID" value="MDR7269741.1"/>
    <property type="molecule type" value="Genomic_DNA"/>
</dbReference>
<sequence length="164" mass="18164">MSAASRRSRAPADAIQLLTADHKEVRTLFKAYSQLIHAEGGDDEKQMLALEICTQLTVHATIEEEFFYAAARQMLAGDEDLVDVADVKHACAKELIMQIVRSAPADPLYDARLRVLSEHVDHHVKEEEDELFPKLRSSGLDVHALGQAMAARRDDLLAEMAGAE</sequence>
<accession>A0ABU1YP32</accession>
<dbReference type="Pfam" id="PF01814">
    <property type="entry name" value="Hemerythrin"/>
    <property type="match status" value="1"/>
</dbReference>